<evidence type="ECO:0000256" key="3">
    <source>
        <dbReference type="ARBA" id="ARBA00019905"/>
    </source>
</evidence>
<protein>
    <recommendedName>
        <fullName evidence="3 4">Trehalase</fullName>
        <ecNumber evidence="2 4">3.2.1.28</ecNumber>
    </recommendedName>
    <alternativeName>
        <fullName evidence="4">Alpha-trehalose glucohydrolase</fullName>
    </alternativeName>
</protein>
<evidence type="ECO:0000313" key="7">
    <source>
        <dbReference type="WBParaSite" id="EVEC_0000524301-mRNA-1"/>
    </source>
</evidence>
<dbReference type="EC" id="3.2.1.28" evidence="2 4"/>
<reference evidence="7" key="1">
    <citation type="submission" date="2016-04" db="UniProtKB">
        <authorList>
            <consortium name="WormBaseParasite"/>
        </authorList>
    </citation>
    <scope>IDENTIFICATION</scope>
</reference>
<dbReference type="STRING" id="51028.A0A158QAI1"/>
<keyword evidence="6" id="KW-1185">Reference proteome</keyword>
<dbReference type="Gene3D" id="1.50.10.10">
    <property type="match status" value="1"/>
</dbReference>
<name>A0A158QAI1_ENTVE</name>
<proteinExistence type="inferred from homology"/>
<sequence>MTYSHLRNDLSVELKVVALLFFGAQCISDDHCAFLLFVLTLVNHRSVGDHAGIQFNKRTPDTYQRISVVYEPDLPNCTEPVCTGPLAEIYCFGKLIYTSWLFGLYGKCPGEMMRNPPDRVLNAFKKLKYPLKKDEFKTFCYENFVSSPYGIFLCSELNEIWKSLGREFIPQVKHFPDRFPVLAVPNSFVVPGGQFQIYFYWDSYWIIKGGGFLILLFLKLTRRTQPPLFTQMVADYYSATNNATFLSRMIPYIDKELAWWRTNRSVIAITNCPRPENYLVDLDNGYHGDDKSTNIWSSIASACESGLDFSSRWFGYSGTQAGTKFSIRTNKIVPVDLNVLMVLNYWEFANMLNKLKEE</sequence>
<dbReference type="PANTHER" id="PTHR23403">
    <property type="entry name" value="TREHALASE"/>
    <property type="match status" value="1"/>
</dbReference>
<dbReference type="GO" id="GO:0005993">
    <property type="term" value="P:trehalose catabolic process"/>
    <property type="evidence" value="ECO:0007669"/>
    <property type="project" value="TreeGrafter"/>
</dbReference>
<organism evidence="7">
    <name type="scientific">Enterobius vermicularis</name>
    <name type="common">Human pinworm</name>
    <dbReference type="NCBI Taxonomy" id="51028"/>
    <lineage>
        <taxon>Eukaryota</taxon>
        <taxon>Metazoa</taxon>
        <taxon>Ecdysozoa</taxon>
        <taxon>Nematoda</taxon>
        <taxon>Chromadorea</taxon>
        <taxon>Rhabditida</taxon>
        <taxon>Spirurina</taxon>
        <taxon>Oxyuridomorpha</taxon>
        <taxon>Oxyuroidea</taxon>
        <taxon>Oxyuridae</taxon>
        <taxon>Enterobius</taxon>
    </lineage>
</organism>
<dbReference type="AlphaFoldDB" id="A0A158QAI1"/>
<comment type="catalytic activity">
    <reaction evidence="4">
        <text>alpha,alpha-trehalose + H2O = alpha-D-glucose + beta-D-glucose</text>
        <dbReference type="Rhea" id="RHEA:32675"/>
        <dbReference type="ChEBI" id="CHEBI:15377"/>
        <dbReference type="ChEBI" id="CHEBI:15903"/>
        <dbReference type="ChEBI" id="CHEBI:16551"/>
        <dbReference type="ChEBI" id="CHEBI:17925"/>
        <dbReference type="EC" id="3.2.1.28"/>
    </reaction>
</comment>
<evidence type="ECO:0000313" key="5">
    <source>
        <dbReference type="EMBL" id="VDD90145.1"/>
    </source>
</evidence>
<gene>
    <name evidence="5" type="ORF">EVEC_LOCUS4896</name>
</gene>
<dbReference type="EMBL" id="UXUI01007995">
    <property type="protein sequence ID" value="VDD90145.1"/>
    <property type="molecule type" value="Genomic_DNA"/>
</dbReference>
<keyword evidence="4" id="KW-0378">Hydrolase</keyword>
<keyword evidence="4" id="KW-0326">Glycosidase</keyword>
<dbReference type="InterPro" id="IPR008928">
    <property type="entry name" value="6-hairpin_glycosidase_sf"/>
</dbReference>
<evidence type="ECO:0000313" key="6">
    <source>
        <dbReference type="Proteomes" id="UP000274131"/>
    </source>
</evidence>
<dbReference type="GO" id="GO:0004555">
    <property type="term" value="F:alpha,alpha-trehalase activity"/>
    <property type="evidence" value="ECO:0007669"/>
    <property type="project" value="UniProtKB-EC"/>
</dbReference>
<reference evidence="5 6" key="2">
    <citation type="submission" date="2018-10" db="EMBL/GenBank/DDBJ databases">
        <authorList>
            <consortium name="Pathogen Informatics"/>
        </authorList>
    </citation>
    <scope>NUCLEOTIDE SEQUENCE [LARGE SCALE GENOMIC DNA]</scope>
</reference>
<dbReference type="InterPro" id="IPR012341">
    <property type="entry name" value="6hp_glycosidase-like_sf"/>
</dbReference>
<dbReference type="SUPFAM" id="SSF48208">
    <property type="entry name" value="Six-hairpin glycosidases"/>
    <property type="match status" value="1"/>
</dbReference>
<evidence type="ECO:0000256" key="1">
    <source>
        <dbReference type="ARBA" id="ARBA00005615"/>
    </source>
</evidence>
<accession>A0A158QAI1</accession>
<evidence type="ECO:0000256" key="2">
    <source>
        <dbReference type="ARBA" id="ARBA00012757"/>
    </source>
</evidence>
<dbReference type="InterPro" id="IPR001661">
    <property type="entry name" value="Glyco_hydro_37"/>
</dbReference>
<dbReference type="Proteomes" id="UP000274131">
    <property type="component" value="Unassembled WGS sequence"/>
</dbReference>
<dbReference type="PRINTS" id="PR00744">
    <property type="entry name" value="GLHYDRLASE37"/>
</dbReference>
<dbReference type="PANTHER" id="PTHR23403:SF3">
    <property type="entry name" value="TREHALASE"/>
    <property type="match status" value="1"/>
</dbReference>
<comment type="similarity">
    <text evidence="1 4">Belongs to the glycosyl hydrolase 37 family.</text>
</comment>
<dbReference type="OrthoDB" id="3542292at2759"/>
<evidence type="ECO:0000256" key="4">
    <source>
        <dbReference type="RuleBase" id="RU361180"/>
    </source>
</evidence>
<dbReference type="WBParaSite" id="EVEC_0000524301-mRNA-1">
    <property type="protein sequence ID" value="EVEC_0000524301-mRNA-1"/>
    <property type="gene ID" value="EVEC_0000524301"/>
</dbReference>
<dbReference type="Pfam" id="PF01204">
    <property type="entry name" value="Trehalase"/>
    <property type="match status" value="2"/>
</dbReference>